<dbReference type="Pfam" id="PF00059">
    <property type="entry name" value="Lectin_C"/>
    <property type="match status" value="2"/>
</dbReference>
<dbReference type="InterPro" id="IPR036055">
    <property type="entry name" value="LDL_receptor-like_sf"/>
</dbReference>
<dbReference type="PROSITE" id="PS00010">
    <property type="entry name" value="ASX_HYDROXYL"/>
    <property type="match status" value="1"/>
</dbReference>
<evidence type="ECO:0000256" key="1">
    <source>
        <dbReference type="ARBA" id="ARBA00004651"/>
    </source>
</evidence>
<evidence type="ECO:0000256" key="14">
    <source>
        <dbReference type="PROSITE-ProRule" id="PRU00121"/>
    </source>
</evidence>
<dbReference type="Gene3D" id="2.40.20.10">
    <property type="entry name" value="Plasminogen Kringle 4"/>
    <property type="match status" value="2"/>
</dbReference>
<dbReference type="Gene3D" id="2.60.120.260">
    <property type="entry name" value="Galactose-binding domain-like"/>
    <property type="match status" value="3"/>
</dbReference>
<feature type="signal peptide" evidence="17">
    <location>
        <begin position="1"/>
        <end position="24"/>
    </location>
</feature>
<dbReference type="GO" id="GO:0005886">
    <property type="term" value="C:plasma membrane"/>
    <property type="evidence" value="ECO:0007669"/>
    <property type="project" value="UniProtKB-SubCell"/>
</dbReference>
<dbReference type="Gene3D" id="4.10.400.10">
    <property type="entry name" value="Low-density Lipoprotein Receptor"/>
    <property type="match status" value="3"/>
</dbReference>
<feature type="domain" description="Kringle" evidence="22">
    <location>
        <begin position="118"/>
        <end position="191"/>
    </location>
</feature>
<feature type="domain" description="C-type lectin" evidence="21">
    <location>
        <begin position="1450"/>
        <end position="1570"/>
    </location>
</feature>
<dbReference type="Pfam" id="PF00431">
    <property type="entry name" value="CUB"/>
    <property type="match status" value="3"/>
</dbReference>
<dbReference type="GeneID" id="110983144"/>
<dbReference type="Gene3D" id="2.10.25.10">
    <property type="entry name" value="Laminin"/>
    <property type="match status" value="1"/>
</dbReference>
<dbReference type="Gene3D" id="3.10.100.10">
    <property type="entry name" value="Mannose-Binding Protein A, subunit A"/>
    <property type="match status" value="2"/>
</dbReference>
<dbReference type="GO" id="GO:0007189">
    <property type="term" value="P:adenylate cyclase-activating G protein-coupled receptor signaling pathway"/>
    <property type="evidence" value="ECO:0007669"/>
    <property type="project" value="TreeGrafter"/>
</dbReference>
<feature type="transmembrane region" description="Helical" evidence="16">
    <location>
        <begin position="2267"/>
        <end position="2292"/>
    </location>
</feature>
<dbReference type="SMART" id="SM00231">
    <property type="entry name" value="FA58C"/>
    <property type="match status" value="3"/>
</dbReference>
<feature type="transmembrane region" description="Helical" evidence="16">
    <location>
        <begin position="2148"/>
        <end position="2168"/>
    </location>
</feature>
<evidence type="ECO:0000256" key="6">
    <source>
        <dbReference type="ARBA" id="ARBA00022737"/>
    </source>
</evidence>
<keyword evidence="11" id="KW-0675">Receptor</keyword>
<feature type="domain" description="Apple" evidence="24">
    <location>
        <begin position="191"/>
        <end position="285"/>
    </location>
</feature>
<evidence type="ECO:0000256" key="7">
    <source>
        <dbReference type="ARBA" id="ARBA00022989"/>
    </source>
</evidence>
<keyword evidence="8" id="KW-0297">G-protein coupled receptor</keyword>
<evidence type="ECO:0000256" key="11">
    <source>
        <dbReference type="ARBA" id="ARBA00023170"/>
    </source>
</evidence>
<evidence type="ECO:0000259" key="24">
    <source>
        <dbReference type="PROSITE" id="PS50948"/>
    </source>
</evidence>
<dbReference type="FunFam" id="2.60.120.260:FF:000016">
    <property type="entry name" value="Contactin-associated protein-like 4 isoform 1"/>
    <property type="match status" value="1"/>
</dbReference>
<dbReference type="CDD" id="cd00057">
    <property type="entry name" value="FA58C"/>
    <property type="match status" value="3"/>
</dbReference>
<dbReference type="PROSITE" id="PS50068">
    <property type="entry name" value="LDLRA_2"/>
    <property type="match status" value="4"/>
</dbReference>
<evidence type="ECO:0000256" key="13">
    <source>
        <dbReference type="PROSITE-ProRule" id="PRU00076"/>
    </source>
</evidence>
<protein>
    <submittedName>
        <fullName evidence="26">Uncharacterized protein LOC110983144 isoform X1</fullName>
    </submittedName>
</protein>
<feature type="disulfide bond" evidence="15">
    <location>
        <begin position="1831"/>
        <end position="1849"/>
    </location>
</feature>
<feature type="domain" description="F5/8 type C" evidence="19">
    <location>
        <begin position="429"/>
        <end position="579"/>
    </location>
</feature>
<feature type="domain" description="EGF-like" evidence="20">
    <location>
        <begin position="887"/>
        <end position="924"/>
    </location>
</feature>
<evidence type="ECO:0000259" key="22">
    <source>
        <dbReference type="PROSITE" id="PS50070"/>
    </source>
</evidence>
<dbReference type="CDD" id="cd00112">
    <property type="entry name" value="LDLa"/>
    <property type="match status" value="4"/>
</dbReference>
<evidence type="ECO:0000259" key="18">
    <source>
        <dbReference type="PROSITE" id="PS01180"/>
    </source>
</evidence>
<feature type="transmembrane region" description="Helical" evidence="16">
    <location>
        <begin position="2399"/>
        <end position="2420"/>
    </location>
</feature>
<evidence type="ECO:0000256" key="12">
    <source>
        <dbReference type="ARBA" id="ARBA00023224"/>
    </source>
</evidence>
<dbReference type="InterPro" id="IPR000152">
    <property type="entry name" value="EGF-type_Asp/Asn_hydroxyl_site"/>
</dbReference>
<keyword evidence="17" id="KW-0732">Signal</keyword>
<dbReference type="InterPro" id="IPR002172">
    <property type="entry name" value="LDrepeatLR_classA_rpt"/>
</dbReference>
<dbReference type="InterPro" id="IPR000859">
    <property type="entry name" value="CUB_dom"/>
</dbReference>
<dbReference type="PANTHER" id="PTHR24372:SF77">
    <property type="entry name" value="G-PROTEIN COUPLED RECEPTORS FAMILY 1 PROFILE DOMAIN-CONTAINING PROTEIN"/>
    <property type="match status" value="1"/>
</dbReference>
<evidence type="ECO:0000256" key="9">
    <source>
        <dbReference type="ARBA" id="ARBA00023136"/>
    </source>
</evidence>
<dbReference type="GO" id="GO:0008528">
    <property type="term" value="F:G protein-coupled peptide receptor activity"/>
    <property type="evidence" value="ECO:0007669"/>
    <property type="project" value="TreeGrafter"/>
</dbReference>
<dbReference type="KEGG" id="aplc:110983144"/>
<keyword evidence="13" id="KW-0245">EGF-like domain</keyword>
<keyword evidence="10 13" id="KW-1015">Disulfide bond</keyword>
<keyword evidence="5 16" id="KW-0812">Transmembrane</keyword>
<feature type="disulfide bond" evidence="15">
    <location>
        <begin position="1719"/>
        <end position="1734"/>
    </location>
</feature>
<dbReference type="InterPro" id="IPR013806">
    <property type="entry name" value="Kringle-like"/>
</dbReference>
<evidence type="ECO:0000256" key="16">
    <source>
        <dbReference type="SAM" id="Phobius"/>
    </source>
</evidence>
<dbReference type="PROSITE" id="PS01286">
    <property type="entry name" value="FA58C_2"/>
    <property type="match status" value="1"/>
</dbReference>
<dbReference type="Pfam" id="PF00051">
    <property type="entry name" value="Kringle"/>
    <property type="match status" value="1"/>
</dbReference>
<dbReference type="Pfam" id="PF00001">
    <property type="entry name" value="7tm_1"/>
    <property type="match status" value="1"/>
</dbReference>
<dbReference type="CDD" id="cd01099">
    <property type="entry name" value="PAN_AP_HGF"/>
    <property type="match status" value="1"/>
</dbReference>
<dbReference type="PROSITE" id="PS50026">
    <property type="entry name" value="EGF_3"/>
    <property type="match status" value="1"/>
</dbReference>
<sequence>MASYRDLHVSTVLLLAILYHSALALGGFLDCFHPETLEYHGTHSEACPRIGSCGTCIPWANVTVPGFDPAYYPQADLMENYCRSFGNTTRGPQCYYRTNDGSVKLEYCRIPPCNAHAGCMNGTGTSYTDSAMFTASGYSCLNWTEVEHNYAFSNFDRNFCRNPDNSSSPWCFYSDPQTNTTQRDFCIVAQCVTNALSMFTRRVGVYILGFNRKYVIGFDVTAEQCARSCLEETSFVCRTFEYREMWLFTDRKCILTNVSLYTLDTTDNTRYGIAIDLFTRIDKVCDAYRTKMFPEFCPFPISGDLNVTASSIYNESHSPADALLHSETWWRPATDSNTEWLQFTFRTRMFITALSVQGAGAAPFWVKRFNITYTSEDSEEYRGNSEASCARTVLLTPPIRAKAVRIIPTEWNNHIAMRVVAFGCIDNDCDMSAGMVDGSLHDSRITASSCYDADHQPHKARPNPFDRNDQSGWMPLTSDLDQWLRVDFQQERVVHTIVTQGCGDGKGWVTSYTVEYATDEETPVKYLDNNGDIRTFQANRDGDNLVQNCLEQSLVMQAVYIYPTAWNGRICLRADFLGCIRNNFLVFIVCNKRLGMESGQIADGQLSSSSFYLHYMPQLARLHLSSDEIQTPICWRPTLEQAEEWLQVDLLTIHTLTGVISQGTGPKVKKLWVTSYLIKYESLKSCDSWRYYKNLDGANAILTGNVDSNTESRTVFQRPFKTRKVRFIPNSWNGAIPCLRVEVLGCPLEEVGEICGEGAVQHDGFCLGSVKSRQPDACDAIFAQGAELLKITSNTTQNFVENNFKSLRIQHASEYLIGLRARTNNDSANLLFCWLDGTPMTYENFFSSDNVFGDVEELCVALDDISRLKWRTVECEDDRHAAVCQRDINECFRHGICPFNCENIPGGYHCTCPAGYFNQDEDCHEICGQLNSSLEATVVAGNQSECFIFPNQIASWTEAESTCNLYVGRVAEIQEMSRLKLSYKAWTKVGNGTYSGDETDDCFVARFDNNSIFETLQEKCNESFPFVCVRAYTDIRCGEMLWNSTLETNTSFGVIHCLSFPPWYNSGSSFEVHIQGPSHLVVRFTFVNMTLRNGEEAEECLDSLIIRDVVPKYGQVVRGRYCGTREDLEIITRSNDVLVELEIGELTAGMALKLGIVAFYEMIDCSVRSCDLGCVGKTSPNGTSGNLTTPNFPNQLPPFSICRWDLHVTPGKYVRLSFPEFEVKGLKDVKGKCLDAVHIFNDQEYDPTMLLPGICGESPPLFVTDSSDISVLYRTGLQSASRGFRAEFTMTDLPGCSVGSHNDSEQIRCNFDSAVIASPGYPSYSLPNTRYTWQITTSPATYIELVFHNFSVPSKHGCEFNYLAVFDGPAAEANGTELGRFCNNAVPRERIYSSRNSIALSFRLDRTVECPTRGNARFYAVYQTLRFTSPLLGNSSSNRGYLCSEEWDLYDANCYKFFNLTENLRWTDAQITCQEAQANLVSIRDINEVNFIHGMLTSKWFSPQFNTYIGLTEVFHRGVFRWKDGYPLSYADWYIPNGNRPQPDGDVLEDCTMIALHSMHSTANWHDVPCASKDARQFICKRPAESLESTSPMRSPPLTEDGVMGITHEDTQSKCKEILKRCDNGECVQLQHGCQSLSGDQSIGHTPYSHDRINQVEEDVSGDVFVCSTTGERISLSFYCDYAIHCADGSDEVDCDYPACREEEYMCDNGQCINNSKRCDLIYDCKDESDESRCDICNAGFQCYDGTCLSTSTVCDGFKDCPGTRWEDEPAECSYQCDSDYQLECTNGVCANKSTICLYDFDEYDLQIGCRDVTHLRFCESYVCPAWTLKCPSSYCIPLRMRCDGELNCPKGEDELRCDEFQCPGAYRCHGARYCVSPDELCDDIPQCPNGDDEFYCDMTCPDGCKCRGYSLKCDGVSWSKSVAALLPTQARLIKLTSLRHHEELGAPDTVLHFAPGDFPYLALLYLPCNGIKEIPGGLFNKSSNLLKLSLAFNQITHLRRLTFHGLRRLVFLNLTGNPVSLIDPGAFIGLSVLSHLNLTGLPLNTLTEGLFEGLESLKHLYLRGLSLNTIQPSTFVGLSDLNTLDIRHTSIDSVSESMFVGLENLRTLYSDRYIFCCLIGDIAECTPPLDQFSSCEDLMRNDVLRTFIWILGISSLLGNALVLLCRLKRGGDEKNRVQAFLILNLAVSDFMMGGYMLIIASADLSYRNVYILHAAEWESSVLCKVAGLISVLSSEVSVVMLVVISLDRFWCVVFPFKMARLGMKSVMFIAATAWSVMLMVSILPLVGLPYFSSSFYGRTGVCLALPLTQDKFPGWEFSIAFFLFFNMICFLVILINYTGIYLVARRASRKVRSSKKSQEVRMAGRMFLILCTDFLCWMPVIIMGILSLAGVLVIPSTVYAWTAVFILPLNSALNPYLYTASTMQLRNRKVGVKRVNTTVAGDALRNISRSSTCHCLLLSDVLRGHEPLKLEGDQLNQLAAELHDTVQGLHDKGIAVGDISESKIMLRQVESASVTTWSAELLMPKAEALYIVNREGASTSDVAFEEDMKKLNRTVTMMRRKLGRLSSSST</sequence>
<dbReference type="SUPFAM" id="SSF56436">
    <property type="entry name" value="C-type lectin-like"/>
    <property type="match status" value="2"/>
</dbReference>
<evidence type="ECO:0000256" key="8">
    <source>
        <dbReference type="ARBA" id="ARBA00023040"/>
    </source>
</evidence>
<dbReference type="SMART" id="SM00042">
    <property type="entry name" value="CUB"/>
    <property type="match status" value="3"/>
</dbReference>
<dbReference type="InterPro" id="IPR000421">
    <property type="entry name" value="FA58C"/>
</dbReference>
<dbReference type="Proteomes" id="UP000694845">
    <property type="component" value="Unplaced"/>
</dbReference>
<dbReference type="SMART" id="SM00034">
    <property type="entry name" value="CLECT"/>
    <property type="match status" value="2"/>
</dbReference>
<feature type="transmembrane region" description="Helical" evidence="16">
    <location>
        <begin position="2320"/>
        <end position="2345"/>
    </location>
</feature>
<dbReference type="Pfam" id="PF13855">
    <property type="entry name" value="LRR_8"/>
    <property type="match status" value="2"/>
</dbReference>
<feature type="domain" description="CUB" evidence="18">
    <location>
        <begin position="1296"/>
        <end position="1425"/>
    </location>
</feature>
<dbReference type="InterPro" id="IPR001304">
    <property type="entry name" value="C-type_lectin-like"/>
</dbReference>
<dbReference type="Gene3D" id="2.60.120.290">
    <property type="entry name" value="Spermadhesin, CUB domain"/>
    <property type="match status" value="3"/>
</dbReference>
<comment type="subcellular location">
    <subcellularLocation>
        <location evidence="1">Cell membrane</location>
        <topology evidence="1">Multi-pass membrane protein</topology>
    </subcellularLocation>
</comment>
<dbReference type="InterPro" id="IPR001611">
    <property type="entry name" value="Leu-rich_rpt"/>
</dbReference>
<comment type="caution">
    <text evidence="13">Lacks conserved residue(s) required for the propagation of feature annotation.</text>
</comment>
<keyword evidence="9 16" id="KW-0472">Membrane</keyword>
<dbReference type="SUPFAM" id="SSF57424">
    <property type="entry name" value="LDL receptor-like module"/>
    <property type="match status" value="3"/>
</dbReference>
<dbReference type="InterPro" id="IPR000276">
    <property type="entry name" value="GPCR_Rhodpsn"/>
</dbReference>
<dbReference type="InterPro" id="IPR035914">
    <property type="entry name" value="Sperma_CUB_dom_sf"/>
</dbReference>
<dbReference type="InterPro" id="IPR017452">
    <property type="entry name" value="GPCR_Rhodpsn_7TM"/>
</dbReference>
<dbReference type="CDD" id="cd15137">
    <property type="entry name" value="7tmA_Relaxin_R"/>
    <property type="match status" value="1"/>
</dbReference>
<dbReference type="Pfam" id="PF00057">
    <property type="entry name" value="Ldl_recept_a"/>
    <property type="match status" value="2"/>
</dbReference>
<evidence type="ECO:0000259" key="20">
    <source>
        <dbReference type="PROSITE" id="PS50026"/>
    </source>
</evidence>
<evidence type="ECO:0000256" key="10">
    <source>
        <dbReference type="ARBA" id="ARBA00023157"/>
    </source>
</evidence>
<dbReference type="GO" id="GO:0009755">
    <property type="term" value="P:hormone-mediated signaling pathway"/>
    <property type="evidence" value="ECO:0007669"/>
    <property type="project" value="TreeGrafter"/>
</dbReference>
<feature type="disulfide bond" evidence="15">
    <location>
        <begin position="1863"/>
        <end position="1875"/>
    </location>
</feature>
<dbReference type="InterPro" id="IPR016186">
    <property type="entry name" value="C-type_lectin-like/link_sf"/>
</dbReference>
<dbReference type="PROSITE" id="PS50948">
    <property type="entry name" value="PAN"/>
    <property type="match status" value="1"/>
</dbReference>
<dbReference type="InterPro" id="IPR018056">
    <property type="entry name" value="Kringle_CS"/>
</dbReference>
<dbReference type="SMART" id="SM00192">
    <property type="entry name" value="LDLa"/>
    <property type="match status" value="5"/>
</dbReference>
<dbReference type="PANTHER" id="PTHR24372">
    <property type="entry name" value="GLYCOPROTEIN HORMONE RECEPTOR"/>
    <property type="match status" value="1"/>
</dbReference>
<proteinExistence type="predicted"/>
<keyword evidence="7 16" id="KW-1133">Transmembrane helix</keyword>
<dbReference type="SMART" id="SM00130">
    <property type="entry name" value="KR"/>
    <property type="match status" value="2"/>
</dbReference>
<dbReference type="Pfam" id="PF00754">
    <property type="entry name" value="F5_F8_type_C"/>
    <property type="match status" value="3"/>
</dbReference>
<feature type="domain" description="CUB" evidence="18">
    <location>
        <begin position="1174"/>
        <end position="1291"/>
    </location>
</feature>
<keyword evidence="2" id="KW-1003">Cell membrane</keyword>
<dbReference type="CDD" id="cd00041">
    <property type="entry name" value="CUB"/>
    <property type="match status" value="2"/>
</dbReference>
<evidence type="ECO:0000313" key="26">
    <source>
        <dbReference type="RefSeq" id="XP_022097831.1"/>
    </source>
</evidence>
<feature type="disulfide bond" evidence="13">
    <location>
        <begin position="891"/>
        <end position="901"/>
    </location>
</feature>
<reference evidence="26" key="1">
    <citation type="submission" date="2025-08" db="UniProtKB">
        <authorList>
            <consortium name="RefSeq"/>
        </authorList>
    </citation>
    <scope>IDENTIFICATION</scope>
</reference>
<dbReference type="PROSITE" id="PS00237">
    <property type="entry name" value="G_PROTEIN_RECEP_F1_1"/>
    <property type="match status" value="1"/>
</dbReference>
<name>A0A8B7Z386_ACAPL</name>
<dbReference type="PROSITE" id="PS00021">
    <property type="entry name" value="KRINGLE_1"/>
    <property type="match status" value="1"/>
</dbReference>
<dbReference type="PROSITE" id="PS01285">
    <property type="entry name" value="FA58C_1"/>
    <property type="match status" value="1"/>
</dbReference>
<dbReference type="InterPro" id="IPR000001">
    <property type="entry name" value="Kringle"/>
</dbReference>
<dbReference type="PRINTS" id="PR00261">
    <property type="entry name" value="LDLRECEPTOR"/>
</dbReference>
<dbReference type="RefSeq" id="XP_022097831.1">
    <property type="nucleotide sequence ID" value="XM_022242139.1"/>
</dbReference>
<keyword evidence="25" id="KW-1185">Reference proteome</keyword>
<feature type="disulfide bond" evidence="15">
    <location>
        <begin position="1824"/>
        <end position="1836"/>
    </location>
</feature>
<dbReference type="OrthoDB" id="6022531at2759"/>
<feature type="disulfide bond" evidence="15">
    <location>
        <begin position="1743"/>
        <end position="1761"/>
    </location>
</feature>
<feature type="transmembrane region" description="Helical" evidence="16">
    <location>
        <begin position="2366"/>
        <end position="2393"/>
    </location>
</feature>
<evidence type="ECO:0000256" key="4">
    <source>
        <dbReference type="ARBA" id="ARBA00022614"/>
    </source>
</evidence>
<dbReference type="PROSITE" id="PS50262">
    <property type="entry name" value="G_PROTEIN_RECEP_F1_2"/>
    <property type="match status" value="1"/>
</dbReference>
<dbReference type="SMART" id="SM00369">
    <property type="entry name" value="LRR_TYP"/>
    <property type="match status" value="6"/>
</dbReference>
<evidence type="ECO:0000256" key="3">
    <source>
        <dbReference type="ARBA" id="ARBA00022572"/>
    </source>
</evidence>
<dbReference type="InterPro" id="IPR032675">
    <property type="entry name" value="LRR_dom_sf"/>
</dbReference>
<feature type="domain" description="G-protein coupled receptors family 1 profile" evidence="23">
    <location>
        <begin position="2159"/>
        <end position="2419"/>
    </location>
</feature>
<feature type="disulfide bond" evidence="15">
    <location>
        <begin position="1707"/>
        <end position="1725"/>
    </location>
</feature>
<dbReference type="InterPro" id="IPR008979">
    <property type="entry name" value="Galactose-bd-like_sf"/>
</dbReference>
<dbReference type="PROSITE" id="PS50070">
    <property type="entry name" value="KRINGLE_2"/>
    <property type="match status" value="2"/>
</dbReference>
<dbReference type="InterPro" id="IPR016187">
    <property type="entry name" value="CTDL_fold"/>
</dbReference>
<evidence type="ECO:0000259" key="19">
    <source>
        <dbReference type="PROSITE" id="PS50022"/>
    </source>
</evidence>
<evidence type="ECO:0000256" key="17">
    <source>
        <dbReference type="SAM" id="SignalP"/>
    </source>
</evidence>
<evidence type="ECO:0000313" key="25">
    <source>
        <dbReference type="Proteomes" id="UP000694845"/>
    </source>
</evidence>
<dbReference type="InterPro" id="IPR018097">
    <property type="entry name" value="EGF_Ca-bd_CS"/>
</dbReference>
<dbReference type="SUPFAM" id="SSF57440">
    <property type="entry name" value="Kringle-like"/>
    <property type="match status" value="2"/>
</dbReference>
<dbReference type="InterPro" id="IPR023415">
    <property type="entry name" value="LDLR_class-A_CS"/>
</dbReference>
<evidence type="ECO:0000256" key="15">
    <source>
        <dbReference type="PROSITE-ProRule" id="PRU00124"/>
    </source>
</evidence>
<dbReference type="PROSITE" id="PS01180">
    <property type="entry name" value="CUB"/>
    <property type="match status" value="2"/>
</dbReference>
<dbReference type="SUPFAM" id="SSF57196">
    <property type="entry name" value="EGF/Laminin"/>
    <property type="match status" value="1"/>
</dbReference>
<dbReference type="SUPFAM" id="SSF52058">
    <property type="entry name" value="L domain-like"/>
    <property type="match status" value="1"/>
</dbReference>
<dbReference type="InterPro" id="IPR003591">
    <property type="entry name" value="Leu-rich_rpt_typical-subtyp"/>
</dbReference>
<dbReference type="FunFam" id="1.20.1070.10:FF:000333">
    <property type="entry name" value="Relaxin receptor 1"/>
    <property type="match status" value="1"/>
</dbReference>
<dbReference type="Gene3D" id="1.20.1070.10">
    <property type="entry name" value="Rhodopsin 7-helix transmembrane proteins"/>
    <property type="match status" value="1"/>
</dbReference>
<dbReference type="PROSITE" id="PS51450">
    <property type="entry name" value="LRR"/>
    <property type="match status" value="1"/>
</dbReference>
<feature type="domain" description="F5/8 type C" evidence="19">
    <location>
        <begin position="285"/>
        <end position="424"/>
    </location>
</feature>
<feature type="disulfide bond" evidence="15">
    <location>
        <begin position="1700"/>
        <end position="1712"/>
    </location>
</feature>
<keyword evidence="4" id="KW-0433">Leucine-rich repeat</keyword>
<keyword evidence="3 14" id="KW-0420">Kringle</keyword>
<evidence type="ECO:0000256" key="2">
    <source>
        <dbReference type="ARBA" id="ARBA00022475"/>
    </source>
</evidence>
<feature type="disulfide bond" evidence="15">
    <location>
        <begin position="1843"/>
        <end position="1858"/>
    </location>
</feature>
<dbReference type="SMART" id="SM00179">
    <property type="entry name" value="EGF_CA"/>
    <property type="match status" value="1"/>
</dbReference>
<dbReference type="PROSITE" id="PS01186">
    <property type="entry name" value="EGF_2"/>
    <property type="match status" value="1"/>
</dbReference>
<feature type="disulfide bond" evidence="15">
    <location>
        <begin position="1882"/>
        <end position="1897"/>
    </location>
</feature>
<feature type="transmembrane region" description="Helical" evidence="16">
    <location>
        <begin position="2180"/>
        <end position="2201"/>
    </location>
</feature>
<dbReference type="SUPFAM" id="SSF49854">
    <property type="entry name" value="Spermadhesin, CUB domain"/>
    <property type="match status" value="3"/>
</dbReference>
<dbReference type="SUPFAM" id="SSF49785">
    <property type="entry name" value="Galactose-binding domain-like"/>
    <property type="match status" value="3"/>
</dbReference>
<dbReference type="PROSITE" id="PS01209">
    <property type="entry name" value="LDLRA_1"/>
    <property type="match status" value="2"/>
</dbReference>
<dbReference type="PRINTS" id="PR00018">
    <property type="entry name" value="KRINGLE"/>
</dbReference>
<dbReference type="InterPro" id="IPR001881">
    <property type="entry name" value="EGF-like_Ca-bd_dom"/>
</dbReference>
<keyword evidence="12" id="KW-0807">Transducer</keyword>
<feature type="transmembrane region" description="Helical" evidence="16">
    <location>
        <begin position="2226"/>
        <end position="2247"/>
    </location>
</feature>
<dbReference type="InterPro" id="IPR038178">
    <property type="entry name" value="Kringle_sf"/>
</dbReference>
<gene>
    <name evidence="26" type="primary">LOC110983144</name>
</gene>
<dbReference type="CDD" id="cd00037">
    <property type="entry name" value="CLECT"/>
    <property type="match status" value="2"/>
</dbReference>
<dbReference type="PROSITE" id="PS50022">
    <property type="entry name" value="FA58C_3"/>
    <property type="match status" value="3"/>
</dbReference>
<feature type="domain" description="Kringle" evidence="22">
    <location>
        <begin position="30"/>
        <end position="113"/>
    </location>
</feature>
<feature type="domain" description="C-type lectin" evidence="21">
    <location>
        <begin position="778"/>
        <end position="876"/>
    </location>
</feature>
<evidence type="ECO:0000256" key="5">
    <source>
        <dbReference type="ARBA" id="ARBA00022692"/>
    </source>
</evidence>
<feature type="domain" description="F5/8 type C" evidence="19">
    <location>
        <begin position="590"/>
        <end position="746"/>
    </location>
</feature>
<feature type="chain" id="PRO_5034248671" evidence="17">
    <location>
        <begin position="25"/>
        <end position="2571"/>
    </location>
</feature>
<dbReference type="CDD" id="cd00054">
    <property type="entry name" value="EGF_CA"/>
    <property type="match status" value="1"/>
</dbReference>
<evidence type="ECO:0000259" key="23">
    <source>
        <dbReference type="PROSITE" id="PS50262"/>
    </source>
</evidence>
<accession>A0A8B7Z386</accession>
<dbReference type="PROSITE" id="PS01187">
    <property type="entry name" value="EGF_CA"/>
    <property type="match status" value="1"/>
</dbReference>
<evidence type="ECO:0000259" key="21">
    <source>
        <dbReference type="PROSITE" id="PS50041"/>
    </source>
</evidence>
<dbReference type="InterPro" id="IPR000742">
    <property type="entry name" value="EGF"/>
</dbReference>
<dbReference type="SUPFAM" id="SSF81321">
    <property type="entry name" value="Family A G protein-coupled receptor-like"/>
    <property type="match status" value="1"/>
</dbReference>
<dbReference type="PROSITE" id="PS50041">
    <property type="entry name" value="C_TYPE_LECTIN_2"/>
    <property type="match status" value="2"/>
</dbReference>
<dbReference type="GO" id="GO:0005509">
    <property type="term" value="F:calcium ion binding"/>
    <property type="evidence" value="ECO:0007669"/>
    <property type="project" value="InterPro"/>
</dbReference>
<organism evidence="25 26">
    <name type="scientific">Acanthaster planci</name>
    <name type="common">Crown-of-thorns starfish</name>
    <dbReference type="NCBI Taxonomy" id="133434"/>
    <lineage>
        <taxon>Eukaryota</taxon>
        <taxon>Metazoa</taxon>
        <taxon>Echinodermata</taxon>
        <taxon>Eleutherozoa</taxon>
        <taxon>Asterozoa</taxon>
        <taxon>Asteroidea</taxon>
        <taxon>Valvatacea</taxon>
        <taxon>Valvatida</taxon>
        <taxon>Acanthasteridae</taxon>
        <taxon>Acanthaster</taxon>
    </lineage>
</organism>
<dbReference type="InterPro" id="IPR003609">
    <property type="entry name" value="Pan_app"/>
</dbReference>
<dbReference type="Gene3D" id="3.80.10.10">
    <property type="entry name" value="Ribonuclease Inhibitor"/>
    <property type="match status" value="2"/>
</dbReference>
<dbReference type="SUPFAM" id="SSF57414">
    <property type="entry name" value="Hairpin loop containing domain-like"/>
    <property type="match status" value="1"/>
</dbReference>
<keyword evidence="6" id="KW-0677">Repeat</keyword>
<dbReference type="Gene3D" id="3.50.4.10">
    <property type="entry name" value="Hepatocyte Growth Factor"/>
    <property type="match status" value="1"/>
</dbReference>